<reference evidence="2" key="1">
    <citation type="journal article" date="2018" name="Genome Biol.">
        <title>SKESA: strategic k-mer extension for scrupulous assemblies.</title>
        <authorList>
            <person name="Souvorov A."/>
            <person name="Agarwala R."/>
            <person name="Lipman D.J."/>
        </authorList>
    </citation>
    <scope>NUCLEOTIDE SEQUENCE</scope>
    <source>
        <strain evidence="2">15-5341</strain>
    </source>
</reference>
<feature type="transmembrane region" description="Helical" evidence="1">
    <location>
        <begin position="12"/>
        <end position="40"/>
    </location>
</feature>
<dbReference type="EMBL" id="DAASPD010000050">
    <property type="protein sequence ID" value="HAE6455222.1"/>
    <property type="molecule type" value="Genomic_DNA"/>
</dbReference>
<keyword evidence="1" id="KW-0812">Transmembrane</keyword>
<evidence type="ECO:0000313" key="2">
    <source>
        <dbReference type="EMBL" id="HAE6455222.1"/>
    </source>
</evidence>
<protein>
    <submittedName>
        <fullName evidence="2">Uncharacterized protein</fullName>
    </submittedName>
</protein>
<accession>A0A734VDS8</accession>
<feature type="non-terminal residue" evidence="2">
    <location>
        <position position="1"/>
    </location>
</feature>
<keyword evidence="1" id="KW-0472">Membrane</keyword>
<comment type="caution">
    <text evidence="2">The sequence shown here is derived from an EMBL/GenBank/DDBJ whole genome shotgun (WGS) entry which is preliminary data.</text>
</comment>
<reference evidence="2" key="2">
    <citation type="submission" date="2018-07" db="EMBL/GenBank/DDBJ databases">
        <authorList>
            <consortium name="NCBI Pathogen Detection Project"/>
        </authorList>
    </citation>
    <scope>NUCLEOTIDE SEQUENCE</scope>
    <source>
        <strain evidence="2">15-5341</strain>
    </source>
</reference>
<dbReference type="AlphaFoldDB" id="A0A734VDS8"/>
<proteinExistence type="predicted"/>
<sequence length="44" mass="5246">SMRNKKFQLLRRITLILTIANMVGKSFFNFLLVLFLFLIIESQQ</sequence>
<keyword evidence="1" id="KW-1133">Transmembrane helix</keyword>
<organism evidence="2">
    <name type="scientific">Salmonella enterica</name>
    <name type="common">Salmonella choleraesuis</name>
    <dbReference type="NCBI Taxonomy" id="28901"/>
    <lineage>
        <taxon>Bacteria</taxon>
        <taxon>Pseudomonadati</taxon>
        <taxon>Pseudomonadota</taxon>
        <taxon>Gammaproteobacteria</taxon>
        <taxon>Enterobacterales</taxon>
        <taxon>Enterobacteriaceae</taxon>
        <taxon>Salmonella</taxon>
    </lineage>
</organism>
<gene>
    <name evidence="2" type="ORF">G4K23_003398</name>
</gene>
<evidence type="ECO:0000256" key="1">
    <source>
        <dbReference type="SAM" id="Phobius"/>
    </source>
</evidence>
<name>A0A734VDS8_SALER</name>